<protein>
    <submittedName>
        <fullName evidence="2">Uncharacterized protein</fullName>
    </submittedName>
</protein>
<dbReference type="EMBL" id="ML995527">
    <property type="protein sequence ID" value="KAF2136256.1"/>
    <property type="molecule type" value="Genomic_DNA"/>
</dbReference>
<keyword evidence="3" id="KW-1185">Reference proteome</keyword>
<sequence length="55" mass="5732">MEKSGCVGGAAGLALAVVELWLLASVLLRSLFLREAPSPSTYLLASQRASGRKEG</sequence>
<dbReference type="RefSeq" id="XP_033391974.1">
    <property type="nucleotide sequence ID" value="XM_033541394.1"/>
</dbReference>
<evidence type="ECO:0000313" key="2">
    <source>
        <dbReference type="EMBL" id="KAF2136256.1"/>
    </source>
</evidence>
<keyword evidence="1" id="KW-0812">Transmembrane</keyword>
<evidence type="ECO:0000313" key="3">
    <source>
        <dbReference type="Proteomes" id="UP000799438"/>
    </source>
</evidence>
<dbReference type="AlphaFoldDB" id="A0A6A6AXB8"/>
<proteinExistence type="predicted"/>
<dbReference type="Proteomes" id="UP000799438">
    <property type="component" value="Unassembled WGS sequence"/>
</dbReference>
<dbReference type="GeneID" id="54298890"/>
<gene>
    <name evidence="2" type="ORF">K452DRAFT_292535</name>
</gene>
<evidence type="ECO:0000256" key="1">
    <source>
        <dbReference type="SAM" id="Phobius"/>
    </source>
</evidence>
<name>A0A6A6AXB8_9PEZI</name>
<accession>A0A6A6AXB8</accession>
<keyword evidence="1" id="KW-0472">Membrane</keyword>
<feature type="transmembrane region" description="Helical" evidence="1">
    <location>
        <begin position="12"/>
        <end position="32"/>
    </location>
</feature>
<keyword evidence="1" id="KW-1133">Transmembrane helix</keyword>
<reference evidence="2" key="1">
    <citation type="journal article" date="2020" name="Stud. Mycol.">
        <title>101 Dothideomycetes genomes: a test case for predicting lifestyles and emergence of pathogens.</title>
        <authorList>
            <person name="Haridas S."/>
            <person name="Albert R."/>
            <person name="Binder M."/>
            <person name="Bloem J."/>
            <person name="Labutti K."/>
            <person name="Salamov A."/>
            <person name="Andreopoulos B."/>
            <person name="Baker S."/>
            <person name="Barry K."/>
            <person name="Bills G."/>
            <person name="Bluhm B."/>
            <person name="Cannon C."/>
            <person name="Castanera R."/>
            <person name="Culley D."/>
            <person name="Daum C."/>
            <person name="Ezra D."/>
            <person name="Gonzalez J."/>
            <person name="Henrissat B."/>
            <person name="Kuo A."/>
            <person name="Liang C."/>
            <person name="Lipzen A."/>
            <person name="Lutzoni F."/>
            <person name="Magnuson J."/>
            <person name="Mondo S."/>
            <person name="Nolan M."/>
            <person name="Ohm R."/>
            <person name="Pangilinan J."/>
            <person name="Park H.-J."/>
            <person name="Ramirez L."/>
            <person name="Alfaro M."/>
            <person name="Sun H."/>
            <person name="Tritt A."/>
            <person name="Yoshinaga Y."/>
            <person name="Zwiers L.-H."/>
            <person name="Turgeon B."/>
            <person name="Goodwin S."/>
            <person name="Spatafora J."/>
            <person name="Crous P."/>
            <person name="Grigoriev I."/>
        </authorList>
    </citation>
    <scope>NUCLEOTIDE SEQUENCE</scope>
    <source>
        <strain evidence="2">CBS 121167</strain>
    </source>
</reference>
<organism evidence="2 3">
    <name type="scientific">Aplosporella prunicola CBS 121167</name>
    <dbReference type="NCBI Taxonomy" id="1176127"/>
    <lineage>
        <taxon>Eukaryota</taxon>
        <taxon>Fungi</taxon>
        <taxon>Dikarya</taxon>
        <taxon>Ascomycota</taxon>
        <taxon>Pezizomycotina</taxon>
        <taxon>Dothideomycetes</taxon>
        <taxon>Dothideomycetes incertae sedis</taxon>
        <taxon>Botryosphaeriales</taxon>
        <taxon>Aplosporellaceae</taxon>
        <taxon>Aplosporella</taxon>
    </lineage>
</organism>